<dbReference type="AlphaFoldDB" id="A0A081CL74"/>
<dbReference type="GO" id="GO:0005829">
    <property type="term" value="C:cytosol"/>
    <property type="evidence" value="ECO:0007669"/>
    <property type="project" value="TreeGrafter"/>
</dbReference>
<dbReference type="GO" id="GO:0051721">
    <property type="term" value="F:protein phosphatase 2A binding"/>
    <property type="evidence" value="ECO:0007669"/>
    <property type="project" value="TreeGrafter"/>
</dbReference>
<organism evidence="2">
    <name type="scientific">Pseudozyma antarctica</name>
    <name type="common">Yeast</name>
    <name type="synonym">Candida antarctica</name>
    <dbReference type="NCBI Taxonomy" id="84753"/>
    <lineage>
        <taxon>Eukaryota</taxon>
        <taxon>Fungi</taxon>
        <taxon>Dikarya</taxon>
        <taxon>Basidiomycota</taxon>
        <taxon>Ustilaginomycotina</taxon>
        <taxon>Ustilaginomycetes</taxon>
        <taxon>Ustilaginales</taxon>
        <taxon>Ustilaginaceae</taxon>
        <taxon>Moesziomyces</taxon>
    </lineage>
</organism>
<name>A0A081CL74_PSEA2</name>
<feature type="region of interest" description="Disordered" evidence="1">
    <location>
        <begin position="67"/>
        <end position="104"/>
    </location>
</feature>
<feature type="compositionally biased region" description="Basic and acidic residues" evidence="1">
    <location>
        <begin position="425"/>
        <end position="462"/>
    </location>
</feature>
<dbReference type="InterPro" id="IPR038511">
    <property type="entry name" value="TAP42/TAP46-like_sf"/>
</dbReference>
<dbReference type="Pfam" id="PF04177">
    <property type="entry name" value="TAP42"/>
    <property type="match status" value="1"/>
</dbReference>
<protein>
    <submittedName>
        <fullName evidence="2">TAP42-like protein</fullName>
    </submittedName>
</protein>
<sequence>MSTLLPISHGSVVALTNTSSAAEHDQTLVLTPVDDVYPPPSPSTTSAVRFTNMSGQTLNDLIATVFLRASDPPPPPPPQQFDTRAPETASSSSSSAAQRDPAEQTLSLLSRAQQLSDSIGVVSSNDALRDISTSSLRTLFLPSLEAELHQAVRTGIDHASRKRRLAQSQTAAARFLNRTVRLGVVPPSTKQLLGWTLGGVPPSELVGMGIDTGAWGGGSAPHVREAKIAVFKLERALKQNLEEFRQAYRSKTAGDRVPADVVYDLVFPMVRAEDDDEDDDADNETSATTAPGGIGSVRQYLLALLNLHVLRAAQLVTSASQELELLRNMPPPPPVDTPSVPTDAEWRLDRSRTGLATSGPLMAPSGKVLRPFTITKSREQAAKEVFRPGHRLPTMSIDEYLEEEERRGNIIQGGGQASYDAPTSTEERARRMENDGTKDADDAEEEQRQKDIHWDTFTEHNKRGAGNTMNRG</sequence>
<dbReference type="InterPro" id="IPR007304">
    <property type="entry name" value="TAP46-like"/>
</dbReference>
<dbReference type="Gene3D" id="1.25.40.540">
    <property type="entry name" value="TAP42-like family"/>
    <property type="match status" value="1"/>
</dbReference>
<evidence type="ECO:0000313" key="3">
    <source>
        <dbReference type="Proteomes" id="UP000053758"/>
    </source>
</evidence>
<dbReference type="GO" id="GO:0035303">
    <property type="term" value="P:regulation of dephosphorylation"/>
    <property type="evidence" value="ECO:0007669"/>
    <property type="project" value="TreeGrafter"/>
</dbReference>
<dbReference type="HOGENOM" id="CLU_041824_2_0_1"/>
<keyword evidence="3" id="KW-1185">Reference proteome</keyword>
<evidence type="ECO:0000256" key="1">
    <source>
        <dbReference type="SAM" id="MobiDB-lite"/>
    </source>
</evidence>
<evidence type="ECO:0000313" key="2">
    <source>
        <dbReference type="EMBL" id="GAK67420.1"/>
    </source>
</evidence>
<dbReference type="PANTHER" id="PTHR10933:SF9">
    <property type="entry name" value="IMMUNOGLOBULIN-BINDING PROTEIN 1"/>
    <property type="match status" value="1"/>
</dbReference>
<dbReference type="Proteomes" id="UP000053758">
    <property type="component" value="Unassembled WGS sequence"/>
</dbReference>
<accession>A0A081CL74</accession>
<dbReference type="EMBL" id="DF830085">
    <property type="protein sequence ID" value="GAK67420.1"/>
    <property type="molecule type" value="Genomic_DNA"/>
</dbReference>
<feature type="region of interest" description="Disordered" evidence="1">
    <location>
        <begin position="412"/>
        <end position="472"/>
    </location>
</feature>
<dbReference type="GO" id="GO:0009966">
    <property type="term" value="P:regulation of signal transduction"/>
    <property type="evidence" value="ECO:0007669"/>
    <property type="project" value="InterPro"/>
</dbReference>
<gene>
    <name evidence="2" type="ORF">PAN0_018c5647</name>
</gene>
<dbReference type="RefSeq" id="XP_014654362.1">
    <property type="nucleotide sequence ID" value="XM_014798876.1"/>
</dbReference>
<reference evidence="2" key="1">
    <citation type="submission" date="2014-07" db="EMBL/GenBank/DDBJ databases">
        <title>Draft genome sequence of the yeast Pseudozyma antarctica JCM 10317 known as a producer of lipase B which used in a wide range of industrial applications.</title>
        <authorList>
            <person name="Morita T."/>
            <person name="Saika A."/>
            <person name="Koike H."/>
        </authorList>
    </citation>
    <scope>NUCLEOTIDE SEQUENCE</scope>
    <source>
        <strain evidence="2">JCM 10317</strain>
    </source>
</reference>
<dbReference type="PANTHER" id="PTHR10933">
    <property type="entry name" value="IMMUNOGLOBULIN-BINDING PROTEIN 1"/>
    <property type="match status" value="1"/>
</dbReference>
<proteinExistence type="predicted"/>
<dbReference type="GeneID" id="26306428"/>